<sequence length="90" mass="9654">MVHDTSEKTLIDVVDVAVYLAVLHRVDQNDLLAIQILGRKTSAPASPSAPSTQVERKAGINRPPVESGRSQLFGSIATAICTRTTATPNW</sequence>
<feature type="region of interest" description="Disordered" evidence="1">
    <location>
        <begin position="42"/>
        <end position="69"/>
    </location>
</feature>
<dbReference type="EnsemblPlants" id="Solyc00g123040.2.1">
    <property type="protein sequence ID" value="Solyc00g123040.2.1.1.CDS"/>
    <property type="gene ID" value="Solyc00g123040.2"/>
</dbReference>
<proteinExistence type="predicted"/>
<feature type="compositionally biased region" description="Low complexity" evidence="1">
    <location>
        <begin position="42"/>
        <end position="51"/>
    </location>
</feature>
<evidence type="ECO:0000313" key="3">
    <source>
        <dbReference type="Proteomes" id="UP000004994"/>
    </source>
</evidence>
<accession>A0A494G9X5</accession>
<dbReference type="Gramene" id="Solyc00g123040.2.1">
    <property type="protein sequence ID" value="Solyc00g123040.2.1.1.CDS"/>
    <property type="gene ID" value="Solyc00g123040.2"/>
</dbReference>
<dbReference type="Proteomes" id="UP000004994">
    <property type="component" value="Unassembled WGS sequence"/>
</dbReference>
<dbReference type="AlphaFoldDB" id="A0A494G9X5"/>
<name>A0A494G9X5_SOLLC</name>
<reference evidence="2" key="2">
    <citation type="submission" date="2019-04" db="UniProtKB">
        <authorList>
            <consortium name="EnsemblPlants"/>
        </authorList>
    </citation>
    <scope>IDENTIFICATION</scope>
    <source>
        <strain evidence="2">cv. Heinz 1706</strain>
    </source>
</reference>
<evidence type="ECO:0000256" key="1">
    <source>
        <dbReference type="SAM" id="MobiDB-lite"/>
    </source>
</evidence>
<dbReference type="PaxDb" id="4081-Solyc00g123040.1.1"/>
<organism evidence="2">
    <name type="scientific">Solanum lycopersicum</name>
    <name type="common">Tomato</name>
    <name type="synonym">Lycopersicon esculentum</name>
    <dbReference type="NCBI Taxonomy" id="4081"/>
    <lineage>
        <taxon>Eukaryota</taxon>
        <taxon>Viridiplantae</taxon>
        <taxon>Streptophyta</taxon>
        <taxon>Embryophyta</taxon>
        <taxon>Tracheophyta</taxon>
        <taxon>Spermatophyta</taxon>
        <taxon>Magnoliopsida</taxon>
        <taxon>eudicotyledons</taxon>
        <taxon>Gunneridae</taxon>
        <taxon>Pentapetalae</taxon>
        <taxon>asterids</taxon>
        <taxon>lamiids</taxon>
        <taxon>Solanales</taxon>
        <taxon>Solanaceae</taxon>
        <taxon>Solanoideae</taxon>
        <taxon>Solaneae</taxon>
        <taxon>Solanum</taxon>
        <taxon>Solanum subgen. Lycopersicon</taxon>
    </lineage>
</organism>
<evidence type="ECO:0000313" key="2">
    <source>
        <dbReference type="EnsemblPlants" id="Solyc00g123040.2.1.1.CDS"/>
    </source>
</evidence>
<protein>
    <submittedName>
        <fullName evidence="2">Uncharacterized protein</fullName>
    </submittedName>
</protein>
<dbReference type="InParanoid" id="A0A494G9X5"/>
<keyword evidence="3" id="KW-1185">Reference proteome</keyword>
<reference evidence="2" key="1">
    <citation type="journal article" date="2012" name="Nature">
        <title>The tomato genome sequence provides insights into fleshy fruit evolution.</title>
        <authorList>
            <consortium name="Tomato Genome Consortium"/>
        </authorList>
    </citation>
    <scope>NUCLEOTIDE SEQUENCE [LARGE SCALE GENOMIC DNA]</scope>
    <source>
        <strain evidence="2">cv. Heinz 1706</strain>
    </source>
</reference>